<dbReference type="Gene3D" id="1.10.10.10">
    <property type="entry name" value="Winged helix-like DNA-binding domain superfamily/Winged helix DNA-binding domain"/>
    <property type="match status" value="1"/>
</dbReference>
<dbReference type="InterPro" id="IPR036388">
    <property type="entry name" value="WH-like_DNA-bd_sf"/>
</dbReference>
<keyword evidence="8" id="KW-1185">Reference proteome</keyword>
<name>A0A6P1NT99_9MICC</name>
<dbReference type="PANTHER" id="PTHR43133:SF8">
    <property type="entry name" value="RNA POLYMERASE SIGMA FACTOR HI_1459-RELATED"/>
    <property type="match status" value="1"/>
</dbReference>
<dbReference type="InterPro" id="IPR013325">
    <property type="entry name" value="RNA_pol_sigma_r2"/>
</dbReference>
<keyword evidence="4" id="KW-0238">DNA-binding</keyword>
<feature type="domain" description="RNA polymerase sigma factor 70 region 4 type 2" evidence="6">
    <location>
        <begin position="102"/>
        <end position="148"/>
    </location>
</feature>
<evidence type="ECO:0000256" key="2">
    <source>
        <dbReference type="ARBA" id="ARBA00023015"/>
    </source>
</evidence>
<dbReference type="InterPro" id="IPR039425">
    <property type="entry name" value="RNA_pol_sigma-70-like"/>
</dbReference>
<proteinExistence type="inferred from homology"/>
<dbReference type="KEGG" id="psey:GU243_11375"/>
<sequence length="162" mass="17808">MFSAVYGKLSRSVFGYLRARGVEDPEAVTQDVFLALYTRMGALHGGIEGVRTLVFSIAHARAVDHHRRRERVPASTPYDPGFDKRTVASPEDVAFAGTGVPELLETLPDDYREVLILRVVADLSIEQTAAIMGRSAGAVKQLQRRALAGLKEQVQMKERGTL</sequence>
<dbReference type="InterPro" id="IPR014284">
    <property type="entry name" value="RNA_pol_sigma-70_dom"/>
</dbReference>
<dbReference type="SUPFAM" id="SSF88659">
    <property type="entry name" value="Sigma3 and sigma4 domains of RNA polymerase sigma factors"/>
    <property type="match status" value="1"/>
</dbReference>
<organism evidence="7 8">
    <name type="scientific">Pseudarthrobacter psychrotolerans</name>
    <dbReference type="NCBI Taxonomy" id="2697569"/>
    <lineage>
        <taxon>Bacteria</taxon>
        <taxon>Bacillati</taxon>
        <taxon>Actinomycetota</taxon>
        <taxon>Actinomycetes</taxon>
        <taxon>Micrococcales</taxon>
        <taxon>Micrococcaceae</taxon>
        <taxon>Pseudarthrobacter</taxon>
    </lineage>
</organism>
<dbReference type="EMBL" id="CP047898">
    <property type="protein sequence ID" value="QHK22288.1"/>
    <property type="molecule type" value="Genomic_DNA"/>
</dbReference>
<evidence type="ECO:0000256" key="5">
    <source>
        <dbReference type="ARBA" id="ARBA00023163"/>
    </source>
</evidence>
<evidence type="ECO:0000256" key="4">
    <source>
        <dbReference type="ARBA" id="ARBA00023125"/>
    </source>
</evidence>
<dbReference type="Proteomes" id="UP000464186">
    <property type="component" value="Chromosome"/>
</dbReference>
<evidence type="ECO:0000259" key="6">
    <source>
        <dbReference type="Pfam" id="PF08281"/>
    </source>
</evidence>
<dbReference type="AlphaFoldDB" id="A0A6P1NT99"/>
<reference evidence="7 8" key="1">
    <citation type="submission" date="2020-01" db="EMBL/GenBank/DDBJ databases">
        <title>Pseudarthrobacter psychrotolerans sp. nov., isolated from antarctic soil.</title>
        <authorList>
            <person name="Shin Y."/>
            <person name="Park W."/>
        </authorList>
    </citation>
    <scope>NUCLEOTIDE SEQUENCE [LARGE SCALE GENOMIC DNA]</scope>
    <source>
        <strain evidence="7 8">YJ56</strain>
    </source>
</reference>
<dbReference type="GO" id="GO:0006352">
    <property type="term" value="P:DNA-templated transcription initiation"/>
    <property type="evidence" value="ECO:0007669"/>
    <property type="project" value="InterPro"/>
</dbReference>
<dbReference type="CDD" id="cd06171">
    <property type="entry name" value="Sigma70_r4"/>
    <property type="match status" value="1"/>
</dbReference>
<dbReference type="GO" id="GO:0003677">
    <property type="term" value="F:DNA binding"/>
    <property type="evidence" value="ECO:0007669"/>
    <property type="project" value="UniProtKB-KW"/>
</dbReference>
<dbReference type="NCBIfam" id="TIGR02937">
    <property type="entry name" value="sigma70-ECF"/>
    <property type="match status" value="1"/>
</dbReference>
<keyword evidence="3" id="KW-0731">Sigma factor</keyword>
<dbReference type="Gene3D" id="1.10.1740.10">
    <property type="match status" value="1"/>
</dbReference>
<keyword evidence="5" id="KW-0804">Transcription</keyword>
<dbReference type="SUPFAM" id="SSF88946">
    <property type="entry name" value="Sigma2 domain of RNA polymerase sigma factors"/>
    <property type="match status" value="1"/>
</dbReference>
<evidence type="ECO:0000313" key="7">
    <source>
        <dbReference type="EMBL" id="QHK22288.1"/>
    </source>
</evidence>
<keyword evidence="2" id="KW-0805">Transcription regulation</keyword>
<comment type="similarity">
    <text evidence="1">Belongs to the sigma-70 factor family. ECF subfamily.</text>
</comment>
<evidence type="ECO:0000256" key="3">
    <source>
        <dbReference type="ARBA" id="ARBA00023082"/>
    </source>
</evidence>
<dbReference type="Pfam" id="PF08281">
    <property type="entry name" value="Sigma70_r4_2"/>
    <property type="match status" value="1"/>
</dbReference>
<gene>
    <name evidence="7" type="ORF">GU243_11375</name>
</gene>
<dbReference type="PANTHER" id="PTHR43133">
    <property type="entry name" value="RNA POLYMERASE ECF-TYPE SIGMA FACTO"/>
    <property type="match status" value="1"/>
</dbReference>
<accession>A0A6P1NT99</accession>
<protein>
    <submittedName>
        <fullName evidence="7">Sigma-70 family RNA polymerase sigma factor</fullName>
    </submittedName>
</protein>
<dbReference type="InterPro" id="IPR013324">
    <property type="entry name" value="RNA_pol_sigma_r3/r4-like"/>
</dbReference>
<evidence type="ECO:0000256" key="1">
    <source>
        <dbReference type="ARBA" id="ARBA00010641"/>
    </source>
</evidence>
<evidence type="ECO:0000313" key="8">
    <source>
        <dbReference type="Proteomes" id="UP000464186"/>
    </source>
</evidence>
<dbReference type="InterPro" id="IPR013249">
    <property type="entry name" value="RNA_pol_sigma70_r4_t2"/>
</dbReference>
<dbReference type="GO" id="GO:0016987">
    <property type="term" value="F:sigma factor activity"/>
    <property type="evidence" value="ECO:0007669"/>
    <property type="project" value="UniProtKB-KW"/>
</dbReference>